<comment type="caution">
    <text evidence="6">The sequence shown here is derived from an EMBL/GenBank/DDBJ whole genome shotgun (WGS) entry which is preliminary data.</text>
</comment>
<gene>
    <name evidence="6" type="ORF">ACFQS1_34555</name>
</gene>
<dbReference type="Gene3D" id="2.60.120.200">
    <property type="match status" value="2"/>
</dbReference>
<keyword evidence="2" id="KW-1015">Disulfide bond</keyword>
<sequence length="2057" mass="214449">MSSRSTRRGRLPIFTAVAALLTTIALGAATPAQADPPAPGPQPTTPPAAPPVRTAEPYTPEPATTAPASGTAKAVASAIAEARKTGRTVPIPSLTDEFSTTTAAPDGTFATTYSVTPERVQRNGRWTPIDTTLIKRADGSYAPKAAAADVSFGGGGNTALVSLKQGRNALTFTWNGKLPEPVITGDTATYVSLLPEVDLQVTANATGYSSIFVVKTAKAAANPKVSRLDLGLAGTRVKLATTRDGGAEATDTATGRTVFQANTALMWDSTPATDAPAEKAAMSKALTSPEAAHNAASYLGRNHARVKVGLGKGRQSLTLDRTLLTAKTTKFPVFVDPDWGVKYYGSQSAWARISSNGWNVYNSTATSGSNSARIGLDDWPTGGGEKARTYYKMNISGVKGATVKYAYLYVTHRWSASCYKTNAVLYATGAPAGFSSSSLYWGKEPSRGAQLSTQAGTELNCGTASPSASPGSFTFDVSGNIASLAKGKKDYAYFLVEAQNMNDKYSWKQLGYKGGASLTVHYSYPPTLNANDGKQHVFPSITDGGKVITTSRTPTLSWRATNRFPNGYERNLLIDYQVVQRSTGKQIAYGYGPSATTYNKNGSDWRVNVQLPDGDYQWRVTAKNQDGLWAPAWGPYMYFTVDTTAPSPPRISSSQFPPNQVGAGFTDNGVFVLGNDRKNNVTSYLFTLDGDLNNVIYANNKGTQWTASTTINPGTIYYAKADNKDGTGTVVTNGNAAPVFAPRTAGAHKLVAKAVDAAGSTSGQTVYEFNAGTSTPTYAFGSKLISGWTATNNDGTTTVVPPATKISAGGVLVSQASQAGVYFGDGFQAVLGNTNSTTKVAKGDKATFSFNIPATGAWEIGANLTSGTLDGIYDLTLDAGRPTARTLLTGFDAYLPASTGLPPKYVNFGVVKDSSDNPMVLTKGVHTITITMTGTNPASGGYQAGIDLIRLAPLPTCPINDTRTCLNNKAISTLQPGATPPVTTADADGSGWSLDAGNLRDAGWVAGSTVTVHGAAIKLPATWGDGNNDNMLAAGQLITVPASGVVNKGNAVVFVGFAVNGDVKNASGRITYAKDSGCNVTSQAYTIDWTGDWAFVPANDKLVRLSWRNKTGDGTGHTDVPPNIMAMSVPLVCPGAAIAAVSLPLVSSTVENHPNALHILGLGIRPTSRTADGGRWVGSWSAAQDTDRVRTFSSTDATLHAQTVRIPAHLSIGADPGRVRIRLANRQGATPVTFDAASVALQDPGSGGATATDTPVKLTFNGAGSVTLPAGTDVISDPVDLPATDQATVLVSIKVKGDLTAVAGHRDGATPIYVSASDNADHTGDTGGGFTKSTMNGVPFLAGVDVATPADNPAGAVVLYGDHTVNSETATADGHSRLSDQLTTALSSDEYGNRYPVRAGVLNQGSSTLGTAAQLPRLVNASYPQNSYGAIDRQILNQSNARIALISAGSSDLLACTDTAANCASNVNDKLNALAGQLQQYRADDALDYAVNLPTAGRRLKVYVATLPPFYGAHTAAQESARLLVNAHILGSGGPANMEGNADGVIDFAAAVSADGTATGDSVKPEFLSTWSNGNSYPNDAYYQGLAQQYVMDSDSVDGIAGDGAVTGGDDTFPIAEWKFGEGSGTTAADTGTGTGDPAGPTYHDARLYNVAWAPLGRQADTKAGAFNGTSSYADTKLALNTGKSFTISAWVRLTDKSADRTVFTRDASGFASLYFQYQKSTDRWLAQMPSATSGDSILWFNATSDEAPKVGVWTHLAAVYDAGASGLQLYVNGDPQGRADEVTPFHDPDGASWIGRSGVSWFAGDIADVRVWQRVVDDAEVKGEASPNAATVIWQFEDQSLPTTATDSSLRDPDAPGTFTGGVTWNTEGHPNPDGDSGGIDVDRGAITLDGATGAVTTRARVRTDQSFTVAGWARLTDTARDQTVVSQYGAHASGFQLGYGATCKCWRFTLPATDGTNPATTVAQGAAAAAGTWTHLTAVYDATAATATLYVDGTPVPSVTVAAQTWNAAGQFTVGRTLRNDASTEYFAGDIDDVYAYQEVLSAEAVDNLGRKEAP</sequence>
<feature type="compositionally biased region" description="Low complexity" evidence="3">
    <location>
        <begin position="54"/>
        <end position="68"/>
    </location>
</feature>
<dbReference type="RefSeq" id="WP_378976225.1">
    <property type="nucleotide sequence ID" value="NZ_JBHTBJ010000044.1"/>
</dbReference>
<evidence type="ECO:0000313" key="6">
    <source>
        <dbReference type="EMBL" id="MFC7279112.1"/>
    </source>
</evidence>
<accession>A0ABW2I2P0</accession>
<dbReference type="InterPro" id="IPR013783">
    <property type="entry name" value="Ig-like_fold"/>
</dbReference>
<reference evidence="7" key="1">
    <citation type="journal article" date="2019" name="Int. J. Syst. Evol. Microbiol.">
        <title>The Global Catalogue of Microorganisms (GCM) 10K type strain sequencing project: providing services to taxonomists for standard genome sequencing and annotation.</title>
        <authorList>
            <consortium name="The Broad Institute Genomics Platform"/>
            <consortium name="The Broad Institute Genome Sequencing Center for Infectious Disease"/>
            <person name="Wu L."/>
            <person name="Ma J."/>
        </authorList>
    </citation>
    <scope>NUCLEOTIDE SEQUENCE [LARGE SCALE GENOMIC DNA]</scope>
    <source>
        <strain evidence="7">XZYJT-10</strain>
    </source>
</reference>
<evidence type="ECO:0000256" key="2">
    <source>
        <dbReference type="ARBA" id="ARBA00023157"/>
    </source>
</evidence>
<evidence type="ECO:0000313" key="7">
    <source>
        <dbReference type="Proteomes" id="UP001596548"/>
    </source>
</evidence>
<feature type="region of interest" description="Disordered" evidence="3">
    <location>
        <begin position="30"/>
        <end position="70"/>
    </location>
</feature>
<keyword evidence="7" id="KW-1185">Reference proteome</keyword>
<dbReference type="SUPFAM" id="SSF49899">
    <property type="entry name" value="Concanavalin A-like lectins/glucanases"/>
    <property type="match status" value="2"/>
</dbReference>
<organism evidence="6 7">
    <name type="scientific">Paractinoplanes rhizophilus</name>
    <dbReference type="NCBI Taxonomy" id="1416877"/>
    <lineage>
        <taxon>Bacteria</taxon>
        <taxon>Bacillati</taxon>
        <taxon>Actinomycetota</taxon>
        <taxon>Actinomycetes</taxon>
        <taxon>Micromonosporales</taxon>
        <taxon>Micromonosporaceae</taxon>
        <taxon>Paractinoplanes</taxon>
    </lineage>
</organism>
<dbReference type="InterPro" id="IPR013320">
    <property type="entry name" value="ConA-like_dom_sf"/>
</dbReference>
<evidence type="ECO:0000256" key="3">
    <source>
        <dbReference type="SAM" id="MobiDB-lite"/>
    </source>
</evidence>
<evidence type="ECO:0000256" key="4">
    <source>
        <dbReference type="SAM" id="SignalP"/>
    </source>
</evidence>
<name>A0ABW2I2P0_9ACTN</name>
<feature type="signal peptide" evidence="4">
    <location>
        <begin position="1"/>
        <end position="34"/>
    </location>
</feature>
<evidence type="ECO:0000259" key="5">
    <source>
        <dbReference type="SMART" id="SM00560"/>
    </source>
</evidence>
<dbReference type="PANTHER" id="PTHR43784:SF2">
    <property type="entry name" value="GDSL-LIKE LIPASE_ACYLHYDROLASE, PUTATIVE (AFU_ORTHOLOGUE AFUA_2G00820)-RELATED"/>
    <property type="match status" value="1"/>
</dbReference>
<evidence type="ECO:0000256" key="1">
    <source>
        <dbReference type="ARBA" id="ARBA00022729"/>
    </source>
</evidence>
<dbReference type="Pfam" id="PF13385">
    <property type="entry name" value="Laminin_G_3"/>
    <property type="match status" value="2"/>
</dbReference>
<dbReference type="Gene3D" id="2.60.40.10">
    <property type="entry name" value="Immunoglobulins"/>
    <property type="match status" value="1"/>
</dbReference>
<dbReference type="SMART" id="SM00560">
    <property type="entry name" value="LamGL"/>
    <property type="match status" value="2"/>
</dbReference>
<feature type="chain" id="PRO_5046360953" evidence="4">
    <location>
        <begin position="35"/>
        <end position="2057"/>
    </location>
</feature>
<feature type="domain" description="LamG-like jellyroll fold" evidence="5">
    <location>
        <begin position="1907"/>
        <end position="2046"/>
    </location>
</feature>
<protein>
    <submittedName>
        <fullName evidence="6">LamG-like jellyroll fold domain-containing protein</fullName>
    </submittedName>
</protein>
<proteinExistence type="predicted"/>
<dbReference type="InterPro" id="IPR053140">
    <property type="entry name" value="GDSL_Rv0518-like"/>
</dbReference>
<feature type="domain" description="LamG-like jellyroll fold" evidence="5">
    <location>
        <begin position="1684"/>
        <end position="1820"/>
    </location>
</feature>
<dbReference type="PANTHER" id="PTHR43784">
    <property type="entry name" value="GDSL-LIKE LIPASE/ACYLHYDROLASE, PUTATIVE (AFU_ORTHOLOGUE AFUA_2G00820)-RELATED"/>
    <property type="match status" value="1"/>
</dbReference>
<dbReference type="Proteomes" id="UP001596548">
    <property type="component" value="Unassembled WGS sequence"/>
</dbReference>
<feature type="compositionally biased region" description="Pro residues" evidence="3">
    <location>
        <begin position="34"/>
        <end position="50"/>
    </location>
</feature>
<dbReference type="InterPro" id="IPR006558">
    <property type="entry name" value="LamG-like"/>
</dbReference>
<dbReference type="EMBL" id="JBHTBJ010000044">
    <property type="protein sequence ID" value="MFC7279112.1"/>
    <property type="molecule type" value="Genomic_DNA"/>
</dbReference>
<keyword evidence="1 4" id="KW-0732">Signal</keyword>